<dbReference type="Proteomes" id="UP000823941">
    <property type="component" value="Chromosome 20"/>
</dbReference>
<name>A0ABQ7QAI1_PLUXY</name>
<evidence type="ECO:0000313" key="2">
    <source>
        <dbReference type="Proteomes" id="UP000823941"/>
    </source>
</evidence>
<dbReference type="EMBL" id="JAHIBW010000020">
    <property type="protein sequence ID" value="KAG7300953.1"/>
    <property type="molecule type" value="Genomic_DNA"/>
</dbReference>
<organism evidence="1 2">
    <name type="scientific">Plutella xylostella</name>
    <name type="common">Diamondback moth</name>
    <name type="synonym">Plutella maculipennis</name>
    <dbReference type="NCBI Taxonomy" id="51655"/>
    <lineage>
        <taxon>Eukaryota</taxon>
        <taxon>Metazoa</taxon>
        <taxon>Ecdysozoa</taxon>
        <taxon>Arthropoda</taxon>
        <taxon>Hexapoda</taxon>
        <taxon>Insecta</taxon>
        <taxon>Pterygota</taxon>
        <taxon>Neoptera</taxon>
        <taxon>Endopterygota</taxon>
        <taxon>Lepidoptera</taxon>
        <taxon>Glossata</taxon>
        <taxon>Ditrysia</taxon>
        <taxon>Yponomeutoidea</taxon>
        <taxon>Plutellidae</taxon>
        <taxon>Plutella</taxon>
    </lineage>
</organism>
<proteinExistence type="predicted"/>
<evidence type="ECO:0000313" key="1">
    <source>
        <dbReference type="EMBL" id="KAG7300953.1"/>
    </source>
</evidence>
<protein>
    <submittedName>
        <fullName evidence="1">Uncharacterized protein</fullName>
    </submittedName>
</protein>
<accession>A0ABQ7QAI1</accession>
<keyword evidence="2" id="KW-1185">Reference proteome</keyword>
<comment type="caution">
    <text evidence="1">The sequence shown here is derived from an EMBL/GenBank/DDBJ whole genome shotgun (WGS) entry which is preliminary data.</text>
</comment>
<sequence length="84" mass="9057">MSICHHYRELQLIGATRNATASAKKRQNIVCDRHPYQGQRVANDDARRGLATAFGPIAAPGAEPRASLGVSPPAKTFSPAVVYR</sequence>
<gene>
    <name evidence="1" type="ORF">JYU34_015302</name>
</gene>
<reference evidence="1 2" key="1">
    <citation type="submission" date="2021-06" db="EMBL/GenBank/DDBJ databases">
        <title>A haploid diamondback moth (Plutella xylostella L.) genome assembly resolves 31 chromosomes and identifies a diamide resistance mutation.</title>
        <authorList>
            <person name="Ward C.M."/>
            <person name="Perry K.D."/>
            <person name="Baker G."/>
            <person name="Powis K."/>
            <person name="Heckel D.G."/>
            <person name="Baxter S.W."/>
        </authorList>
    </citation>
    <scope>NUCLEOTIDE SEQUENCE [LARGE SCALE GENOMIC DNA]</scope>
    <source>
        <strain evidence="1 2">LV</strain>
        <tissue evidence="1">Single pupa</tissue>
    </source>
</reference>